<dbReference type="InterPro" id="IPR036249">
    <property type="entry name" value="Thioredoxin-like_sf"/>
</dbReference>
<dbReference type="InterPro" id="IPR017937">
    <property type="entry name" value="Thioredoxin_CS"/>
</dbReference>
<keyword evidence="2" id="KW-0732">Signal</keyword>
<dbReference type="PANTHER" id="PTHR43031:SF18">
    <property type="entry name" value="RHODANESE-RELATED SULFURTRANSFERASES"/>
    <property type="match status" value="1"/>
</dbReference>
<evidence type="ECO:0000256" key="2">
    <source>
        <dbReference type="SAM" id="SignalP"/>
    </source>
</evidence>
<dbReference type="CDD" id="cd00158">
    <property type="entry name" value="RHOD"/>
    <property type="match status" value="1"/>
</dbReference>
<dbReference type="PANTHER" id="PTHR43031">
    <property type="entry name" value="FAD-DEPENDENT OXIDOREDUCTASE"/>
    <property type="match status" value="1"/>
</dbReference>
<keyword evidence="1" id="KW-0676">Redox-active center</keyword>
<dbReference type="AlphaFoldDB" id="A0A8H9G316"/>
<dbReference type="InterPro" id="IPR013766">
    <property type="entry name" value="Thioredoxin_domain"/>
</dbReference>
<dbReference type="Pfam" id="PF00581">
    <property type="entry name" value="Rhodanese"/>
    <property type="match status" value="1"/>
</dbReference>
<dbReference type="InterPro" id="IPR036873">
    <property type="entry name" value="Rhodanese-like_dom_sf"/>
</dbReference>
<sequence length="233" mass="26077">MKKLLFTALIGIACLQVNAQEKIDAKKMEEVIAKPQTQLLDVRTAGEYAGGHIPNSVNVDWKEKEKFEESIKNLDKDQPVYVYCLGGGRSKQAAEFLTEKGFKVYDYSGGMMDWRSAEKPEIKPNNAKEAKGLSTEDFDKIINSSELVLVNFSAVWCAPCQELKPTIDKIEKEQAGKVKVVRIDADQNKNLMKVLNVRGIPQLILYKNAEQAWNKTGVATEAEILAQVKKAKK</sequence>
<reference evidence="5" key="2">
    <citation type="submission" date="2020-09" db="EMBL/GenBank/DDBJ databases">
        <authorList>
            <person name="Sun Q."/>
            <person name="Zhou Y."/>
        </authorList>
    </citation>
    <scope>NUCLEOTIDE SEQUENCE</scope>
    <source>
        <strain evidence="5">CGMCC 1.15966</strain>
    </source>
</reference>
<evidence type="ECO:0000313" key="6">
    <source>
        <dbReference type="Proteomes" id="UP000614460"/>
    </source>
</evidence>
<evidence type="ECO:0000256" key="1">
    <source>
        <dbReference type="ARBA" id="ARBA00023284"/>
    </source>
</evidence>
<evidence type="ECO:0000259" key="4">
    <source>
        <dbReference type="PROSITE" id="PS51352"/>
    </source>
</evidence>
<dbReference type="Gene3D" id="3.40.30.10">
    <property type="entry name" value="Glutaredoxin"/>
    <property type="match status" value="1"/>
</dbReference>
<feature type="domain" description="Thioredoxin" evidence="4">
    <location>
        <begin position="111"/>
        <end position="233"/>
    </location>
</feature>
<feature type="signal peptide" evidence="2">
    <location>
        <begin position="1"/>
        <end position="19"/>
    </location>
</feature>
<dbReference type="EMBL" id="BMKM01000007">
    <property type="protein sequence ID" value="GGE27028.1"/>
    <property type="molecule type" value="Genomic_DNA"/>
</dbReference>
<dbReference type="InterPro" id="IPR050229">
    <property type="entry name" value="GlpE_sulfurtransferase"/>
</dbReference>
<dbReference type="CDD" id="cd02947">
    <property type="entry name" value="TRX_family"/>
    <property type="match status" value="1"/>
</dbReference>
<dbReference type="Proteomes" id="UP000614460">
    <property type="component" value="Unassembled WGS sequence"/>
</dbReference>
<dbReference type="RefSeq" id="WP_182498700.1">
    <property type="nucleotide sequence ID" value="NZ_BMKM01000007.1"/>
</dbReference>
<feature type="domain" description="Rhodanese" evidence="3">
    <location>
        <begin position="33"/>
        <end position="123"/>
    </location>
</feature>
<proteinExistence type="predicted"/>
<name>A0A8H9G316_9SPHI</name>
<feature type="chain" id="PRO_5034491993" evidence="2">
    <location>
        <begin position="20"/>
        <end position="233"/>
    </location>
</feature>
<dbReference type="SUPFAM" id="SSF52833">
    <property type="entry name" value="Thioredoxin-like"/>
    <property type="match status" value="1"/>
</dbReference>
<dbReference type="InterPro" id="IPR001763">
    <property type="entry name" value="Rhodanese-like_dom"/>
</dbReference>
<keyword evidence="6" id="KW-1185">Reference proteome</keyword>
<reference evidence="5" key="1">
    <citation type="journal article" date="2014" name="Int. J. Syst. Evol. Microbiol.">
        <title>Complete genome sequence of Corynebacterium casei LMG S-19264T (=DSM 44701T), isolated from a smear-ripened cheese.</title>
        <authorList>
            <consortium name="US DOE Joint Genome Institute (JGI-PGF)"/>
            <person name="Walter F."/>
            <person name="Albersmeier A."/>
            <person name="Kalinowski J."/>
            <person name="Ruckert C."/>
        </authorList>
    </citation>
    <scope>NUCLEOTIDE SEQUENCE</scope>
    <source>
        <strain evidence="5">CGMCC 1.15966</strain>
    </source>
</reference>
<evidence type="ECO:0000259" key="3">
    <source>
        <dbReference type="PROSITE" id="PS50206"/>
    </source>
</evidence>
<accession>A0A8H9G316</accession>
<dbReference type="SMART" id="SM00450">
    <property type="entry name" value="RHOD"/>
    <property type="match status" value="1"/>
</dbReference>
<dbReference type="PROSITE" id="PS51352">
    <property type="entry name" value="THIOREDOXIN_2"/>
    <property type="match status" value="1"/>
</dbReference>
<gene>
    <name evidence="5" type="ORF">GCM10011516_25880</name>
</gene>
<dbReference type="Pfam" id="PF00085">
    <property type="entry name" value="Thioredoxin"/>
    <property type="match status" value="1"/>
</dbReference>
<dbReference type="SUPFAM" id="SSF52821">
    <property type="entry name" value="Rhodanese/Cell cycle control phosphatase"/>
    <property type="match status" value="1"/>
</dbReference>
<dbReference type="PROSITE" id="PS00194">
    <property type="entry name" value="THIOREDOXIN_1"/>
    <property type="match status" value="1"/>
</dbReference>
<dbReference type="Gene3D" id="3.40.250.10">
    <property type="entry name" value="Rhodanese-like domain"/>
    <property type="match status" value="1"/>
</dbReference>
<comment type="caution">
    <text evidence="5">The sequence shown here is derived from an EMBL/GenBank/DDBJ whole genome shotgun (WGS) entry which is preliminary data.</text>
</comment>
<dbReference type="PROSITE" id="PS50206">
    <property type="entry name" value="RHODANESE_3"/>
    <property type="match status" value="1"/>
</dbReference>
<protein>
    <submittedName>
        <fullName evidence="5">Thioredoxin</fullName>
    </submittedName>
</protein>
<organism evidence="5 6">
    <name type="scientific">Sphingobacterium cellulitidis</name>
    <dbReference type="NCBI Taxonomy" id="1768011"/>
    <lineage>
        <taxon>Bacteria</taxon>
        <taxon>Pseudomonadati</taxon>
        <taxon>Bacteroidota</taxon>
        <taxon>Sphingobacteriia</taxon>
        <taxon>Sphingobacteriales</taxon>
        <taxon>Sphingobacteriaceae</taxon>
        <taxon>Sphingobacterium</taxon>
    </lineage>
</organism>
<evidence type="ECO:0000313" key="5">
    <source>
        <dbReference type="EMBL" id="GGE27028.1"/>
    </source>
</evidence>